<evidence type="ECO:0000256" key="5">
    <source>
        <dbReference type="ARBA" id="ARBA00022801"/>
    </source>
</evidence>
<dbReference type="GO" id="GO:0090599">
    <property type="term" value="F:alpha-glucosidase activity"/>
    <property type="evidence" value="ECO:0007669"/>
    <property type="project" value="TreeGrafter"/>
</dbReference>
<evidence type="ECO:0000256" key="2">
    <source>
        <dbReference type="ARBA" id="ARBA00004833"/>
    </source>
</evidence>
<feature type="compositionally biased region" description="Basic and acidic residues" evidence="11">
    <location>
        <begin position="189"/>
        <end position="203"/>
    </location>
</feature>
<dbReference type="Pfam" id="PF21365">
    <property type="entry name" value="Glyco_hydro_31_3rd"/>
    <property type="match status" value="1"/>
</dbReference>
<evidence type="ECO:0000259" key="15">
    <source>
        <dbReference type="Pfam" id="PF21365"/>
    </source>
</evidence>
<feature type="region of interest" description="Disordered" evidence="11">
    <location>
        <begin position="229"/>
        <end position="283"/>
    </location>
</feature>
<dbReference type="InterPro" id="IPR048395">
    <property type="entry name" value="Glyco_hydro_31_C"/>
</dbReference>
<sequence length="975" mass="108492">MTSTARALALVRALALALAVLALLAGQSVAVDRKKFRTCAQTGFCARQRDAGAQEKDAYHLLPGSQAQDGDLVRAQIAAKGTRGPLNLSFQAYKRGVLRMRIVEPPQDGIRPRYESPDILLGADKLDEEATPLRLEPAEKNAEGTFSMTSSDGRLRAIVTAAPFRVLGEDPDSGRPIVLLNGQSMLHFDQRAPGDDGTLRSEHNVGAGADQLGSGHDGAARKIVDWGEDGKPIYEDGHEDTALGGDASAAADADSNEDSADSDPGAPESFGGHTDARPHGATSVGIDVSFPGCKHLYGIPEHAAPFSLKSTRGPKSEAAFDEPYRNYNLDVFEYEIDEPMALYGHIPLAIAHSAAGTASVFWNNPSETFVDIANLDDSGDKQVHWISESGVVDVMVMAGPTPVDVFQQYASLTGTTPIPPLFSLGYHQCRWNYRDEKDIEEVNANFEKHNFPYDVIWLDIEHTDGKRYFTWDQHKFPTPTDMQDKIAHFGRKMVTIVDPHIKRDTNYHVHREAERLGYYIKDKGGNKDFKGWCWPGDSSYLDFTSPTVRQWWADQFSYKNYVGSTPNLHTWNDMNEPSVFNGPEVSMTKEARSLDGWEHREWHNLYGFYHQWATMQGLIERNTGHNERPFVLSRSFFAGSQRHGAIWTGDNAAQWSHLKIASDMLLSLNVAGLPFAGADVGGFFGNPDEELLERWYQAGAFQPFFRAHAHIDTKRREPYLFGEEVLARIRKTVSLRYSLLPFWYTLFHIHETSGLPVMRPLWSLAPQDEVTFSLGDQWLLGHDLLVKPVTDPGVSSLSVYLPVGTSWYQFEHPHKMYTGGTHITEDAPLDKIPVFVRAGAIIPRKMRLRRSSQAMRDDPFTLMIGVDPNGGSSEGSLYVDDEVTFDYRKGDSCKSAFDYDAQAAKLSGSLSCGSTARTLHIERLVFLGMARRPSKVTLDATQESLDFVFDEETHVLTVRKPVRSFIPIPFSVSLA</sequence>
<dbReference type="InterPro" id="IPR013780">
    <property type="entry name" value="Glyco_hydro_b"/>
</dbReference>
<comment type="pathway">
    <text evidence="2">Glycan metabolism; N-glycan metabolism.</text>
</comment>
<feature type="region of interest" description="Disordered" evidence="11">
    <location>
        <begin position="189"/>
        <end position="217"/>
    </location>
</feature>
<proteinExistence type="inferred from homology"/>
<keyword evidence="7" id="KW-0325">Glycoprotein</keyword>
<name>A0A2R5GQN0_9STRA</name>
<dbReference type="PANTHER" id="PTHR22762:SF54">
    <property type="entry name" value="BCDNA.GH04962"/>
    <property type="match status" value="1"/>
</dbReference>
<feature type="signal peptide" evidence="12">
    <location>
        <begin position="1"/>
        <end position="30"/>
    </location>
</feature>
<protein>
    <recommendedName>
        <fullName evidence="9">Glucosidase II subunit alpha</fullName>
    </recommendedName>
</protein>
<evidence type="ECO:0000256" key="10">
    <source>
        <dbReference type="RuleBase" id="RU361185"/>
    </source>
</evidence>
<keyword evidence="6" id="KW-0256">Endoplasmic reticulum</keyword>
<dbReference type="GO" id="GO:0005783">
    <property type="term" value="C:endoplasmic reticulum"/>
    <property type="evidence" value="ECO:0007669"/>
    <property type="project" value="UniProtKB-SubCell"/>
</dbReference>
<evidence type="ECO:0000313" key="16">
    <source>
        <dbReference type="EMBL" id="GBG30184.1"/>
    </source>
</evidence>
<evidence type="ECO:0000256" key="1">
    <source>
        <dbReference type="ARBA" id="ARBA00004240"/>
    </source>
</evidence>
<comment type="subcellular location">
    <subcellularLocation>
        <location evidence="1">Endoplasmic reticulum</location>
    </subcellularLocation>
</comment>
<dbReference type="CDD" id="cd14752">
    <property type="entry name" value="GH31_N"/>
    <property type="match status" value="1"/>
</dbReference>
<dbReference type="AlphaFoldDB" id="A0A2R5GQN0"/>
<feature type="compositionally biased region" description="Basic and acidic residues" evidence="11">
    <location>
        <begin position="229"/>
        <end position="241"/>
    </location>
</feature>
<evidence type="ECO:0000259" key="14">
    <source>
        <dbReference type="Pfam" id="PF13802"/>
    </source>
</evidence>
<dbReference type="CDD" id="cd06603">
    <property type="entry name" value="GH31_GANC_GANAB_alpha"/>
    <property type="match status" value="1"/>
</dbReference>
<dbReference type="EMBL" id="BEYU01000072">
    <property type="protein sequence ID" value="GBG30184.1"/>
    <property type="molecule type" value="Genomic_DNA"/>
</dbReference>
<dbReference type="GO" id="GO:0030246">
    <property type="term" value="F:carbohydrate binding"/>
    <property type="evidence" value="ECO:0007669"/>
    <property type="project" value="InterPro"/>
</dbReference>
<keyword evidence="17" id="KW-1185">Reference proteome</keyword>
<dbReference type="FunFam" id="3.20.20.80:FF:000039">
    <property type="entry name" value="Glucosidase, alpha neutral C"/>
    <property type="match status" value="1"/>
</dbReference>
<feature type="domain" description="Glycoside hydrolase family 31 N-terminal" evidence="14">
    <location>
        <begin position="88"/>
        <end position="371"/>
    </location>
</feature>
<dbReference type="InterPro" id="IPR017853">
    <property type="entry name" value="GH"/>
</dbReference>
<evidence type="ECO:0000259" key="13">
    <source>
        <dbReference type="Pfam" id="PF01055"/>
    </source>
</evidence>
<evidence type="ECO:0000313" key="17">
    <source>
        <dbReference type="Proteomes" id="UP000241890"/>
    </source>
</evidence>
<feature type="chain" id="PRO_5015362123" description="Glucosidase II subunit alpha" evidence="12">
    <location>
        <begin position="31"/>
        <end position="975"/>
    </location>
</feature>
<keyword evidence="5 10" id="KW-0378">Hydrolase</keyword>
<dbReference type="InterPro" id="IPR000322">
    <property type="entry name" value="Glyco_hydro_31_TIM"/>
</dbReference>
<keyword evidence="4 12" id="KW-0732">Signal</keyword>
<feature type="domain" description="Glycosyl hydrolase family 31 C-terminal" evidence="15">
    <location>
        <begin position="754"/>
        <end position="842"/>
    </location>
</feature>
<comment type="caution">
    <text evidence="16">The sequence shown here is derived from an EMBL/GenBank/DDBJ whole genome shotgun (WGS) entry which is preliminary data.</text>
</comment>
<evidence type="ECO:0000256" key="6">
    <source>
        <dbReference type="ARBA" id="ARBA00022824"/>
    </source>
</evidence>
<dbReference type="SUPFAM" id="SSF74650">
    <property type="entry name" value="Galactose mutarotase-like"/>
    <property type="match status" value="1"/>
</dbReference>
<keyword evidence="8 10" id="KW-0326">Glycosidase</keyword>
<reference evidence="16 17" key="1">
    <citation type="submission" date="2017-12" db="EMBL/GenBank/DDBJ databases">
        <title>Sequencing, de novo assembly and annotation of complete genome of a new Thraustochytrid species, strain FCC1311.</title>
        <authorList>
            <person name="Sedici K."/>
            <person name="Godart F."/>
            <person name="Aiese Cigliano R."/>
            <person name="Sanseverino W."/>
            <person name="Barakat M."/>
            <person name="Ortet P."/>
            <person name="Marechal E."/>
            <person name="Cagnac O."/>
            <person name="Amato A."/>
        </authorList>
    </citation>
    <scope>NUCLEOTIDE SEQUENCE [LARGE SCALE GENOMIC DNA]</scope>
</reference>
<dbReference type="Proteomes" id="UP000241890">
    <property type="component" value="Unassembled WGS sequence"/>
</dbReference>
<dbReference type="SUPFAM" id="SSF51011">
    <property type="entry name" value="Glycosyl hydrolase domain"/>
    <property type="match status" value="1"/>
</dbReference>
<dbReference type="Pfam" id="PF13802">
    <property type="entry name" value="Gal_mutarotas_2"/>
    <property type="match status" value="1"/>
</dbReference>
<accession>A0A2R5GQN0</accession>
<dbReference type="InParanoid" id="A0A2R5GQN0"/>
<gene>
    <name evidence="16" type="ORF">FCC1311_064042</name>
</gene>
<evidence type="ECO:0000256" key="8">
    <source>
        <dbReference type="ARBA" id="ARBA00023295"/>
    </source>
</evidence>
<dbReference type="Gene3D" id="3.20.20.80">
    <property type="entry name" value="Glycosidases"/>
    <property type="match status" value="1"/>
</dbReference>
<dbReference type="InterPro" id="IPR011013">
    <property type="entry name" value="Gal_mutarotase_sf_dom"/>
</dbReference>
<dbReference type="Gene3D" id="2.60.40.1760">
    <property type="entry name" value="glycosyl hydrolase (family 31)"/>
    <property type="match status" value="1"/>
</dbReference>
<dbReference type="OrthoDB" id="3237269at2759"/>
<dbReference type="Gene3D" id="2.60.40.1180">
    <property type="entry name" value="Golgi alpha-mannosidase II"/>
    <property type="match status" value="2"/>
</dbReference>
<evidence type="ECO:0000256" key="9">
    <source>
        <dbReference type="ARBA" id="ARBA00042895"/>
    </source>
</evidence>
<evidence type="ECO:0000256" key="12">
    <source>
        <dbReference type="SAM" id="SignalP"/>
    </source>
</evidence>
<dbReference type="PANTHER" id="PTHR22762">
    <property type="entry name" value="ALPHA-GLUCOSIDASE"/>
    <property type="match status" value="1"/>
</dbReference>
<dbReference type="GO" id="GO:0006491">
    <property type="term" value="P:N-glycan processing"/>
    <property type="evidence" value="ECO:0007669"/>
    <property type="project" value="TreeGrafter"/>
</dbReference>
<evidence type="ECO:0000256" key="4">
    <source>
        <dbReference type="ARBA" id="ARBA00022729"/>
    </source>
</evidence>
<feature type="domain" description="Glycoside hydrolase family 31 TIM barrel" evidence="13">
    <location>
        <begin position="416"/>
        <end position="746"/>
    </location>
</feature>
<evidence type="ECO:0000256" key="3">
    <source>
        <dbReference type="ARBA" id="ARBA00007806"/>
    </source>
</evidence>
<dbReference type="GO" id="GO:0005975">
    <property type="term" value="P:carbohydrate metabolic process"/>
    <property type="evidence" value="ECO:0007669"/>
    <property type="project" value="InterPro"/>
</dbReference>
<organism evidence="16 17">
    <name type="scientific">Hondaea fermentalgiana</name>
    <dbReference type="NCBI Taxonomy" id="2315210"/>
    <lineage>
        <taxon>Eukaryota</taxon>
        <taxon>Sar</taxon>
        <taxon>Stramenopiles</taxon>
        <taxon>Bigyra</taxon>
        <taxon>Labyrinthulomycetes</taxon>
        <taxon>Thraustochytrida</taxon>
        <taxon>Thraustochytriidae</taxon>
        <taxon>Hondaea</taxon>
    </lineage>
</organism>
<dbReference type="SUPFAM" id="SSF51445">
    <property type="entry name" value="(Trans)glycosidases"/>
    <property type="match status" value="1"/>
</dbReference>
<comment type="similarity">
    <text evidence="3 10">Belongs to the glycosyl hydrolase 31 family.</text>
</comment>
<evidence type="ECO:0000256" key="11">
    <source>
        <dbReference type="SAM" id="MobiDB-lite"/>
    </source>
</evidence>
<dbReference type="InterPro" id="IPR025887">
    <property type="entry name" value="Glyco_hydro_31_N_dom"/>
</dbReference>
<dbReference type="Pfam" id="PF01055">
    <property type="entry name" value="Glyco_hydro_31_2nd"/>
    <property type="match status" value="1"/>
</dbReference>
<evidence type="ECO:0000256" key="7">
    <source>
        <dbReference type="ARBA" id="ARBA00023180"/>
    </source>
</evidence>